<dbReference type="Gene3D" id="1.10.443.10">
    <property type="entry name" value="Intergrase catalytic core"/>
    <property type="match status" value="1"/>
</dbReference>
<keyword evidence="2" id="KW-0233">DNA recombination</keyword>
<dbReference type="InterPro" id="IPR013762">
    <property type="entry name" value="Integrase-like_cat_sf"/>
</dbReference>
<accession>A0A5J6WJF4</accession>
<gene>
    <name evidence="4" type="ORF">FR932_09920</name>
</gene>
<proteinExistence type="predicted"/>
<dbReference type="AlphaFoldDB" id="A0A5J6WJF4"/>
<dbReference type="PROSITE" id="PS51898">
    <property type="entry name" value="TYR_RECOMBINASE"/>
    <property type="match status" value="1"/>
</dbReference>
<keyword evidence="5" id="KW-1185">Reference proteome</keyword>
<dbReference type="Pfam" id="PF00589">
    <property type="entry name" value="Phage_integrase"/>
    <property type="match status" value="1"/>
</dbReference>
<dbReference type="RefSeq" id="WP_019440458.1">
    <property type="nucleotide sequence ID" value="NZ_ALOE01000009.1"/>
</dbReference>
<keyword evidence="1" id="KW-0229">DNA integration</keyword>
<dbReference type="InterPro" id="IPR011010">
    <property type="entry name" value="DNA_brk_join_enz"/>
</dbReference>
<dbReference type="PANTHER" id="PTHR30349">
    <property type="entry name" value="PHAGE INTEGRASE-RELATED"/>
    <property type="match status" value="1"/>
</dbReference>
<dbReference type="InterPro" id="IPR050090">
    <property type="entry name" value="Tyrosine_recombinase_XerCD"/>
</dbReference>
<dbReference type="PANTHER" id="PTHR30349:SF87">
    <property type="entry name" value="TRANSPOSASE A"/>
    <property type="match status" value="1"/>
</dbReference>
<dbReference type="GO" id="GO:0015074">
    <property type="term" value="P:DNA integration"/>
    <property type="evidence" value="ECO:0007669"/>
    <property type="project" value="UniProtKB-KW"/>
</dbReference>
<dbReference type="Proteomes" id="UP000327424">
    <property type="component" value="Chromosome"/>
</dbReference>
<protein>
    <submittedName>
        <fullName evidence="4">Site-specific integrase</fullName>
    </submittedName>
</protein>
<sequence>MNYITVKVYRDTSGIPFPLVISNGIFPVCLYLNAYLNGNHNSPLSKGTSTQAPAFNTLKKYADELKFLYSHFATNNINLVARVTSGIFLSSSEIDCFVLASKRPFDANNNAEISKVVNISDKRIQKAIHATSNSIPHVSSHTCKQRLVRLRSYIEYLYVCHHYDKTSTNETVKIDNKFRAFQLYINKYISDTRKDNIKTRDPFESVLPSDNFFDLLEVIKTSSERNPFKSSKLRNQLLMKILIETGVRIGAVLKLKVSDLIDNWDNPRFLLTRTPNDSTDRRRNPAKNKTKALSVSISPELMKHIKLYINTVRTQYIKSIEHDFLFISEKGVSQGKPITYDSTYNIVVKFGNTINHKLHPHLLRYKWNEIFTDKAEAAGYDQDQIEDMRKYCMGWVENSKMELIYNEFKIAVKVSELSAVNQNKTVPDLGSNNE</sequence>
<dbReference type="GO" id="GO:0003677">
    <property type="term" value="F:DNA binding"/>
    <property type="evidence" value="ECO:0007669"/>
    <property type="project" value="InterPro"/>
</dbReference>
<dbReference type="SUPFAM" id="SSF56349">
    <property type="entry name" value="DNA breaking-rejoining enzymes"/>
    <property type="match status" value="1"/>
</dbReference>
<dbReference type="OrthoDB" id="6819422at2"/>
<evidence type="ECO:0000313" key="4">
    <source>
        <dbReference type="EMBL" id="QFI38137.1"/>
    </source>
</evidence>
<feature type="domain" description="Tyr recombinase" evidence="3">
    <location>
        <begin position="202"/>
        <end position="421"/>
    </location>
</feature>
<dbReference type="EMBL" id="CP044399">
    <property type="protein sequence ID" value="QFI38137.1"/>
    <property type="molecule type" value="Genomic_DNA"/>
</dbReference>
<name>A0A5J6WJF4_MORMI</name>
<dbReference type="InterPro" id="IPR002104">
    <property type="entry name" value="Integrase_catalytic"/>
</dbReference>
<evidence type="ECO:0000256" key="1">
    <source>
        <dbReference type="ARBA" id="ARBA00022908"/>
    </source>
</evidence>
<organism evidence="4 5">
    <name type="scientific">Moritella marina ATCC 15381</name>
    <dbReference type="NCBI Taxonomy" id="1202962"/>
    <lineage>
        <taxon>Bacteria</taxon>
        <taxon>Pseudomonadati</taxon>
        <taxon>Pseudomonadota</taxon>
        <taxon>Gammaproteobacteria</taxon>
        <taxon>Alteromonadales</taxon>
        <taxon>Moritellaceae</taxon>
        <taxon>Moritella</taxon>
    </lineage>
</organism>
<dbReference type="CDD" id="cd00397">
    <property type="entry name" value="DNA_BRE_C"/>
    <property type="match status" value="1"/>
</dbReference>
<evidence type="ECO:0000259" key="3">
    <source>
        <dbReference type="PROSITE" id="PS51898"/>
    </source>
</evidence>
<dbReference type="KEGG" id="mmaa:FR932_09920"/>
<evidence type="ECO:0000256" key="2">
    <source>
        <dbReference type="ARBA" id="ARBA00023172"/>
    </source>
</evidence>
<reference evidence="4 5" key="1">
    <citation type="submission" date="2019-09" db="EMBL/GenBank/DDBJ databases">
        <title>Hybrid Assembly of the complete Genome of the Deep-Sea Bacterium Moritella marina from long Nanopore and Illumina reads.</title>
        <authorList>
            <person name="Magin S."/>
            <person name="Georgoulis A."/>
            <person name="Papadimitriou K."/>
            <person name="Iliakis G."/>
            <person name="Vorgias C.E."/>
        </authorList>
    </citation>
    <scope>NUCLEOTIDE SEQUENCE [LARGE SCALE GENOMIC DNA]</scope>
    <source>
        <strain evidence="4 5">MP-1</strain>
    </source>
</reference>
<dbReference type="GO" id="GO:0006310">
    <property type="term" value="P:DNA recombination"/>
    <property type="evidence" value="ECO:0007669"/>
    <property type="project" value="UniProtKB-KW"/>
</dbReference>
<evidence type="ECO:0000313" key="5">
    <source>
        <dbReference type="Proteomes" id="UP000327424"/>
    </source>
</evidence>